<evidence type="ECO:0000256" key="23">
    <source>
        <dbReference type="ARBA" id="ARBA00083441"/>
    </source>
</evidence>
<evidence type="ECO:0000256" key="18">
    <source>
        <dbReference type="ARBA" id="ARBA00075009"/>
    </source>
</evidence>
<keyword evidence="12" id="KW-0325">Glycoprotein</keyword>
<evidence type="ECO:0000256" key="5">
    <source>
        <dbReference type="ARBA" id="ARBA00022676"/>
    </source>
</evidence>
<comment type="subunit">
    <text evidence="15">Interacts with B3GNT8; this interaction greatly increases B3GNT2 catalytic activity, independently of B3GNT8 enzymatic activity.</text>
</comment>
<evidence type="ECO:0000256" key="11">
    <source>
        <dbReference type="ARBA" id="ARBA00023136"/>
    </source>
</evidence>
<protein>
    <recommendedName>
        <fullName evidence="17">N-acetyllactosaminide beta-1,3-N-acetylglucosaminyltransferase 2</fullName>
        <ecNumber evidence="16">2.4.1.149</ecNumber>
    </recommendedName>
    <alternativeName>
        <fullName evidence="22">Beta-1,3-N-acetylglucosaminyltransferase 1</fullName>
    </alternativeName>
    <alternativeName>
        <fullName evidence="18">Beta-1,3-galactosyltransferase 7</fullName>
    </alternativeName>
    <alternativeName>
        <fullName evidence="21">Beta-3-Gx-T7</fullName>
    </alternativeName>
    <alternativeName>
        <fullName evidence="23">UDP-Gal:beta-GlcNAc beta-1,3-galactosyltransferase 7</fullName>
    </alternativeName>
    <alternativeName>
        <fullName evidence="20">UDP-GlcNAc:betaGal beta-1,3-N-acetylglucosaminyltransferase 2</fullName>
    </alternativeName>
    <alternativeName>
        <fullName evidence="19">UDP-galactose:beta-N-acetylglucosamine beta-1,3-galactosyltransferase 7</fullName>
    </alternativeName>
</protein>
<evidence type="ECO:0000256" key="10">
    <source>
        <dbReference type="ARBA" id="ARBA00023034"/>
    </source>
</evidence>
<comment type="cofactor">
    <cofactor evidence="1">
        <name>Mn(2+)</name>
        <dbReference type="ChEBI" id="CHEBI:29035"/>
    </cofactor>
</comment>
<comment type="similarity">
    <text evidence="4">Belongs to the glycosyltransferase 31 family.</text>
</comment>
<dbReference type="Pfam" id="PF01762">
    <property type="entry name" value="Galactosyl_T"/>
    <property type="match status" value="1"/>
</dbReference>
<dbReference type="InterPro" id="IPR027417">
    <property type="entry name" value="P-loop_NTPase"/>
</dbReference>
<feature type="chain" id="PRO_5016252293" description="N-acetyllactosaminide beta-1,3-N-acetylglucosaminyltransferase 2" evidence="24">
    <location>
        <begin position="18"/>
        <end position="548"/>
    </location>
</feature>
<evidence type="ECO:0000256" key="24">
    <source>
        <dbReference type="SAM" id="SignalP"/>
    </source>
</evidence>
<dbReference type="PANTHER" id="PTHR11214">
    <property type="entry name" value="BETA-1,3-N-ACETYLGLUCOSAMINYLTRANSFERASE"/>
    <property type="match status" value="1"/>
</dbReference>
<dbReference type="PANTHER" id="PTHR11214:SF87">
    <property type="entry name" value="UDP-GLCNAC:BETAGAL BETA-1,3-N-ACETYLGLUCOSAMINYLTRANSFERASE 8"/>
    <property type="match status" value="1"/>
</dbReference>
<evidence type="ECO:0000256" key="15">
    <source>
        <dbReference type="ARBA" id="ARBA00065824"/>
    </source>
</evidence>
<comment type="pathway">
    <text evidence="3">Protein modification; protein glycosylation.</text>
</comment>
<feature type="non-terminal residue" evidence="25">
    <location>
        <position position="548"/>
    </location>
</feature>
<keyword evidence="10" id="KW-0333">Golgi apparatus</keyword>
<keyword evidence="7" id="KW-0812">Transmembrane</keyword>
<evidence type="ECO:0000256" key="12">
    <source>
        <dbReference type="ARBA" id="ARBA00023180"/>
    </source>
</evidence>
<evidence type="ECO:0000256" key="17">
    <source>
        <dbReference type="ARBA" id="ARBA00073118"/>
    </source>
</evidence>
<keyword evidence="6" id="KW-0808">Transferase</keyword>
<proteinExistence type="inferred from homology"/>
<evidence type="ECO:0000256" key="3">
    <source>
        <dbReference type="ARBA" id="ARBA00004922"/>
    </source>
</evidence>
<comment type="catalytic activity">
    <reaction evidence="14">
        <text>a beta-D-galactosyl-(1-&gt;4)-N-acetyl-beta-D-glucosaminyl derivative + UDP-N-acetyl-alpha-D-glucosamine = an N-acetyl-beta-D-glucosaminyl-(1-&gt;3)-beta-D-galactosyl-(1-&gt;4)-N-acetyl-beta-D-glucosaminyl derivative + UDP + H(+)</text>
        <dbReference type="Rhea" id="RHEA:14389"/>
        <dbReference type="ChEBI" id="CHEBI:15378"/>
        <dbReference type="ChEBI" id="CHEBI:57705"/>
        <dbReference type="ChEBI" id="CHEBI:58223"/>
        <dbReference type="ChEBI" id="CHEBI:133507"/>
        <dbReference type="ChEBI" id="CHEBI:134090"/>
        <dbReference type="EC" id="2.4.1.149"/>
    </reaction>
</comment>
<reference evidence="25 26" key="1">
    <citation type="journal article" date="2018" name="G3 (Bethesda)">
        <title>A High-Quality Reference Genome for the Invasive Mosquitofish Gambusia affinis Using a Chicago Library.</title>
        <authorList>
            <person name="Hoffberg S.L."/>
            <person name="Troendle N.J."/>
            <person name="Glenn T.C."/>
            <person name="Mahmud O."/>
            <person name="Louha S."/>
            <person name="Chalopin D."/>
            <person name="Bennetzen J.L."/>
            <person name="Mauricio R."/>
        </authorList>
    </citation>
    <scope>NUCLEOTIDE SEQUENCE [LARGE SCALE GENOMIC DNA]</scope>
    <source>
        <strain evidence="25">NE01/NJP1002.9</strain>
        <tissue evidence="25">Muscle</tissue>
    </source>
</reference>
<dbReference type="InterPro" id="IPR002659">
    <property type="entry name" value="Glyco_trans_31"/>
</dbReference>
<evidence type="ECO:0000256" key="22">
    <source>
        <dbReference type="ARBA" id="ARBA00079487"/>
    </source>
</evidence>
<evidence type="ECO:0000256" key="4">
    <source>
        <dbReference type="ARBA" id="ARBA00008661"/>
    </source>
</evidence>
<name>A0A315W9P1_GAMAF</name>
<evidence type="ECO:0000256" key="20">
    <source>
        <dbReference type="ARBA" id="ARBA00078811"/>
    </source>
</evidence>
<dbReference type="FunFam" id="3.90.550.50:FF:000010">
    <property type="entry name" value="Hexosyltransferase"/>
    <property type="match status" value="1"/>
</dbReference>
<sequence>MVLSISLLILFYLTVHPEKINAIGVVNFSTQQNFTSSSLKPHVPVSFEDLRKIIPQDVAYWNRLFYSIVTNTEKNDNPSRREYPWSACREENHEVLRINVHDFDSYPPLFQTYVKGMNCRSPPILINQLKKCNNHTFLLFAIKSSPANFERRQAVRETWGRDGVYLNGRRVRTVFFLGNYQPDDPNLGALLSFEAKHFGDILQWDFHDSLLNLTLKMDMFLQWTVKYCPLVSFVFSGDDDVFVNTDGLIQYLESLDSSQGSHLYVGQVLGLASPIRDPRSKYYIPPTFYSGSYPEYTGGGGFVISGELMQSLSFVSKLFPLFPIDDVYMGLCMKALGITPKKHDGFQTFDVKKQDRGNVCVHKQHLLIHQRSPRETEVMWKNIHNPLWLANNKIVGDFEEEHCLSMWAQQRQMSAGSGNRIRVAASRTQGLQMYLLEQDIPGSRVGPEPTTDCFTAVMHGEVEGVIPGNALIVDPNKPFRKLNPFGNTFLNRACARFRREAAPCLICGKKGKTERVGDESTQFKRQVMVIFLQEAQSSEAGLHTMGRL</sequence>
<dbReference type="GO" id="GO:0000139">
    <property type="term" value="C:Golgi membrane"/>
    <property type="evidence" value="ECO:0007669"/>
    <property type="project" value="UniProtKB-SubCell"/>
</dbReference>
<organism evidence="25 26">
    <name type="scientific">Gambusia affinis</name>
    <name type="common">Western mosquitofish</name>
    <name type="synonym">Heterandria affinis</name>
    <dbReference type="NCBI Taxonomy" id="33528"/>
    <lineage>
        <taxon>Eukaryota</taxon>
        <taxon>Metazoa</taxon>
        <taxon>Chordata</taxon>
        <taxon>Craniata</taxon>
        <taxon>Vertebrata</taxon>
        <taxon>Euteleostomi</taxon>
        <taxon>Actinopterygii</taxon>
        <taxon>Neopterygii</taxon>
        <taxon>Teleostei</taxon>
        <taxon>Neoteleostei</taxon>
        <taxon>Acanthomorphata</taxon>
        <taxon>Ovalentaria</taxon>
        <taxon>Atherinomorphae</taxon>
        <taxon>Cyprinodontiformes</taxon>
        <taxon>Poeciliidae</taxon>
        <taxon>Poeciliinae</taxon>
        <taxon>Gambusia</taxon>
    </lineage>
</organism>
<dbReference type="Proteomes" id="UP000250572">
    <property type="component" value="Unassembled WGS sequence"/>
</dbReference>
<evidence type="ECO:0000256" key="14">
    <source>
        <dbReference type="ARBA" id="ARBA00050470"/>
    </source>
</evidence>
<feature type="signal peptide" evidence="24">
    <location>
        <begin position="1"/>
        <end position="17"/>
    </location>
</feature>
<keyword evidence="26" id="KW-1185">Reference proteome</keyword>
<evidence type="ECO:0000256" key="8">
    <source>
        <dbReference type="ARBA" id="ARBA00022968"/>
    </source>
</evidence>
<evidence type="ECO:0000313" key="26">
    <source>
        <dbReference type="Proteomes" id="UP000250572"/>
    </source>
</evidence>
<evidence type="ECO:0000256" key="19">
    <source>
        <dbReference type="ARBA" id="ARBA00077442"/>
    </source>
</evidence>
<keyword evidence="24" id="KW-0732">Signal</keyword>
<keyword evidence="13" id="KW-0464">Manganese</keyword>
<dbReference type="GO" id="GO:0008532">
    <property type="term" value="F:N-acetyllactosaminide beta-1,3-N-acetylglucosaminyltransferase activity"/>
    <property type="evidence" value="ECO:0007669"/>
    <property type="project" value="UniProtKB-EC"/>
</dbReference>
<dbReference type="AlphaFoldDB" id="A0A315W9P1"/>
<dbReference type="GO" id="GO:0016262">
    <property type="term" value="F:protein N-acetylglucosaminyltransferase activity"/>
    <property type="evidence" value="ECO:0007669"/>
    <property type="project" value="TreeGrafter"/>
</dbReference>
<evidence type="ECO:0000256" key="13">
    <source>
        <dbReference type="ARBA" id="ARBA00023211"/>
    </source>
</evidence>
<accession>A0A315W9P1</accession>
<dbReference type="STRING" id="33528.ENSGAFP00000017712"/>
<evidence type="ECO:0000256" key="2">
    <source>
        <dbReference type="ARBA" id="ARBA00004323"/>
    </source>
</evidence>
<gene>
    <name evidence="25" type="ORF">CCH79_00019400</name>
</gene>
<dbReference type="Gene3D" id="3.90.550.50">
    <property type="match status" value="1"/>
</dbReference>
<dbReference type="GO" id="GO:0030311">
    <property type="term" value="P:poly-N-acetyllactosamine biosynthetic process"/>
    <property type="evidence" value="ECO:0007669"/>
    <property type="project" value="TreeGrafter"/>
</dbReference>
<keyword evidence="8" id="KW-0735">Signal-anchor</keyword>
<keyword evidence="9" id="KW-1133">Transmembrane helix</keyword>
<dbReference type="EC" id="2.4.1.149" evidence="16"/>
<evidence type="ECO:0000313" key="25">
    <source>
        <dbReference type="EMBL" id="PWA32503.1"/>
    </source>
</evidence>
<keyword evidence="11" id="KW-0472">Membrane</keyword>
<dbReference type="Gene3D" id="3.40.50.300">
    <property type="entry name" value="P-loop containing nucleotide triphosphate hydrolases"/>
    <property type="match status" value="1"/>
</dbReference>
<dbReference type="EMBL" id="NHOQ01000166">
    <property type="protein sequence ID" value="PWA32503.1"/>
    <property type="molecule type" value="Genomic_DNA"/>
</dbReference>
<evidence type="ECO:0000256" key="7">
    <source>
        <dbReference type="ARBA" id="ARBA00022692"/>
    </source>
</evidence>
<evidence type="ECO:0000256" key="6">
    <source>
        <dbReference type="ARBA" id="ARBA00022679"/>
    </source>
</evidence>
<evidence type="ECO:0000256" key="1">
    <source>
        <dbReference type="ARBA" id="ARBA00001936"/>
    </source>
</evidence>
<comment type="subcellular location">
    <subcellularLocation>
        <location evidence="2">Golgi apparatus membrane</location>
        <topology evidence="2">Single-pass type II membrane protein</topology>
    </subcellularLocation>
</comment>
<evidence type="ECO:0000256" key="21">
    <source>
        <dbReference type="ARBA" id="ARBA00078964"/>
    </source>
</evidence>
<comment type="caution">
    <text evidence="25">The sequence shown here is derived from an EMBL/GenBank/DDBJ whole genome shotgun (WGS) entry which is preliminary data.</text>
</comment>
<keyword evidence="5" id="KW-0328">Glycosyltransferase</keyword>
<evidence type="ECO:0000256" key="9">
    <source>
        <dbReference type="ARBA" id="ARBA00022989"/>
    </source>
</evidence>
<dbReference type="GO" id="GO:0006493">
    <property type="term" value="P:protein O-linked glycosylation"/>
    <property type="evidence" value="ECO:0007669"/>
    <property type="project" value="TreeGrafter"/>
</dbReference>
<evidence type="ECO:0000256" key="16">
    <source>
        <dbReference type="ARBA" id="ARBA00066504"/>
    </source>
</evidence>